<sequence length="56" mass="6283">MRLKTHTQAMLSSNKATTAKPNHSLGLLAIFCLRRRSSAAEWVNMVMISILLKVQN</sequence>
<keyword evidence="2" id="KW-1185">Reference proteome</keyword>
<evidence type="ECO:0000313" key="1">
    <source>
        <dbReference type="EMBL" id="KDN13987.1"/>
    </source>
</evidence>
<dbReference type="AlphaFoldDB" id="A0A836Z2L3"/>
<organism evidence="1 2">
    <name type="scientific">Snodgrassella communis</name>
    <dbReference type="NCBI Taxonomy" id="2946699"/>
    <lineage>
        <taxon>Bacteria</taxon>
        <taxon>Pseudomonadati</taxon>
        <taxon>Pseudomonadota</taxon>
        <taxon>Betaproteobacteria</taxon>
        <taxon>Neisseriales</taxon>
        <taxon>Neisseriaceae</taxon>
        <taxon>Snodgrassella</taxon>
    </lineage>
</organism>
<protein>
    <submittedName>
        <fullName evidence="1">Uncharacterized protein</fullName>
    </submittedName>
</protein>
<evidence type="ECO:0000313" key="2">
    <source>
        <dbReference type="Proteomes" id="UP000027170"/>
    </source>
</evidence>
<name>A0A836Z2L3_9NEIS</name>
<gene>
    <name evidence="1" type="ORF">SALWKB29_1979</name>
</gene>
<reference evidence="1 2" key="1">
    <citation type="submission" date="2014-03" db="EMBL/GenBank/DDBJ databases">
        <title>The genomes of two eusocial bee gut symbionts.</title>
        <authorList>
            <person name="Kwong W.K."/>
            <person name="Engel P."/>
            <person name="Koch H."/>
            <person name="Moran N.A."/>
        </authorList>
    </citation>
    <scope>NUCLEOTIDE SEQUENCE [LARGE SCALE GENOMIC DNA]</scope>
    <source>
        <strain evidence="2">wkB29</strain>
    </source>
</reference>
<accession>A0A836Z2L3</accession>
<dbReference type="EMBL" id="JFZV01000013">
    <property type="protein sequence ID" value="KDN13987.1"/>
    <property type="molecule type" value="Genomic_DNA"/>
</dbReference>
<proteinExistence type="predicted"/>
<comment type="caution">
    <text evidence="1">The sequence shown here is derived from an EMBL/GenBank/DDBJ whole genome shotgun (WGS) entry which is preliminary data.</text>
</comment>
<dbReference type="Proteomes" id="UP000027170">
    <property type="component" value="Unassembled WGS sequence"/>
</dbReference>